<dbReference type="RefSeq" id="WP_040270038.1">
    <property type="nucleotide sequence ID" value="NZ_JAJNCM010000049.1"/>
</dbReference>
<dbReference type="Proteomes" id="UP000042997">
    <property type="component" value="Unassembled WGS sequence"/>
</dbReference>
<evidence type="ECO:0000313" key="5">
    <source>
        <dbReference type="Proteomes" id="UP000042997"/>
    </source>
</evidence>
<evidence type="ECO:0000313" key="4">
    <source>
        <dbReference type="EMBL" id="CDZ87133.1"/>
    </source>
</evidence>
<feature type="compositionally biased region" description="Pro residues" evidence="1">
    <location>
        <begin position="406"/>
        <end position="424"/>
    </location>
</feature>
<feature type="compositionally biased region" description="Polar residues" evidence="1">
    <location>
        <begin position="426"/>
        <end position="444"/>
    </location>
</feature>
<evidence type="ECO:0000259" key="3">
    <source>
        <dbReference type="Pfam" id="PF11887"/>
    </source>
</evidence>
<dbReference type="GO" id="GO:0005576">
    <property type="term" value="C:extracellular region"/>
    <property type="evidence" value="ECO:0007669"/>
    <property type="project" value="TreeGrafter"/>
</dbReference>
<dbReference type="NCBIfam" id="TIGR00996">
    <property type="entry name" value="Mtu_fam_mce"/>
    <property type="match status" value="1"/>
</dbReference>
<dbReference type="InterPro" id="IPR024516">
    <property type="entry name" value="Mce_C"/>
</dbReference>
<dbReference type="OrthoDB" id="4741753at2"/>
<sequence length="492" mass="52344">MRTKLVRIQLVIFTVVALVAVGNSVYSYMGLKRFSGIGMYSVDVELERAGGLYPNALVTYRGVDVGVVESLDVNPDHVTVHLQLDSDHKVPQSTDAYVRSVSAIGEQYVDLVPTTSEGPFLADGDVIDRSRTTLPVPAAKVVDEVNTLLEGLPKEDLKTTVDEAYIAFNGAGPALSRLIDSARPLIALAQANLKPTTTLIDDVEPVLGAANEAGPDISSFATDLASFTEQLTMNDTQIRGVLDNGPAFFDAFGGTMTDLQPSLPLLLANLQSTGEVLRVNVPGLRQILVIYPAISAAINYSALGVQGADRTYGQGPLDIKLGNTANPLPCTEGYEQTQRRDPGDLSAAEPATDPYCKLPPNEPRVVRGARNLPCATDPSVRTAEVGECPGGLPSSWPQMLARPGQPYVPAPGEPPAPPAAPPEPEQSGNSQQAPVTVTPASWDSRQPRAIATAPYDPITGTFRAPDGALYSIDAKSPNQSEEELTWQSLLQR</sequence>
<dbReference type="Pfam" id="PF02470">
    <property type="entry name" value="MlaD"/>
    <property type="match status" value="1"/>
</dbReference>
<name>A0A098BEK1_9NOCA</name>
<dbReference type="PANTHER" id="PTHR33371:SF16">
    <property type="entry name" value="MCE-FAMILY PROTEIN MCE3F"/>
    <property type="match status" value="1"/>
</dbReference>
<dbReference type="InterPro" id="IPR005693">
    <property type="entry name" value="Mce"/>
</dbReference>
<evidence type="ECO:0000259" key="2">
    <source>
        <dbReference type="Pfam" id="PF02470"/>
    </source>
</evidence>
<protein>
    <submittedName>
        <fullName evidence="4">Putative Mce family protein</fullName>
    </submittedName>
</protein>
<dbReference type="PANTHER" id="PTHR33371">
    <property type="entry name" value="INTERMEMBRANE PHOSPHOLIPID TRANSPORT SYSTEM BINDING PROTEIN MLAD-RELATED"/>
    <property type="match status" value="1"/>
</dbReference>
<dbReference type="AlphaFoldDB" id="A0A098BEK1"/>
<gene>
    <name evidence="4" type="primary">mce7F</name>
    <name evidence="4" type="ORF">RHRU231_210059</name>
</gene>
<dbReference type="Pfam" id="PF11887">
    <property type="entry name" value="Mce4_CUP1"/>
    <property type="match status" value="1"/>
</dbReference>
<reference evidence="4 5" key="1">
    <citation type="journal article" date="2014" name="Genome Announc.">
        <title>Draft Genome Sequence of Propane- and Butane-Oxidizing Actinobacterium Rhodococcus ruber IEGM 231.</title>
        <authorList>
            <person name="Ivshina I.B."/>
            <person name="Kuyukina M.S."/>
            <person name="Krivoruchko A.V."/>
            <person name="Barbe V."/>
            <person name="Fischer C."/>
        </authorList>
    </citation>
    <scope>NUCLEOTIDE SEQUENCE [LARGE SCALE GENOMIC DNA]</scope>
</reference>
<evidence type="ECO:0000256" key="1">
    <source>
        <dbReference type="SAM" id="MobiDB-lite"/>
    </source>
</evidence>
<feature type="region of interest" description="Disordered" evidence="1">
    <location>
        <begin position="382"/>
        <end position="492"/>
    </location>
</feature>
<dbReference type="EMBL" id="CCSD01000030">
    <property type="protein sequence ID" value="CDZ87133.1"/>
    <property type="molecule type" value="Genomic_DNA"/>
</dbReference>
<feature type="domain" description="Mammalian cell entry C-terminal" evidence="3">
    <location>
        <begin position="121"/>
        <end position="304"/>
    </location>
</feature>
<feature type="domain" description="Mce/MlaD" evidence="2">
    <location>
        <begin position="40"/>
        <end position="113"/>
    </location>
</feature>
<feature type="region of interest" description="Disordered" evidence="1">
    <location>
        <begin position="332"/>
        <end position="363"/>
    </location>
</feature>
<proteinExistence type="predicted"/>
<dbReference type="InterPro" id="IPR052336">
    <property type="entry name" value="MlaD_Phospholipid_Transporter"/>
</dbReference>
<dbReference type="InterPro" id="IPR003399">
    <property type="entry name" value="Mce/MlaD"/>
</dbReference>
<organism evidence="4 5">
    <name type="scientific">Rhodococcus ruber</name>
    <dbReference type="NCBI Taxonomy" id="1830"/>
    <lineage>
        <taxon>Bacteria</taxon>
        <taxon>Bacillati</taxon>
        <taxon>Actinomycetota</taxon>
        <taxon>Actinomycetes</taxon>
        <taxon>Mycobacteriales</taxon>
        <taxon>Nocardiaceae</taxon>
        <taxon>Rhodococcus</taxon>
    </lineage>
</organism>
<accession>A0A098BEK1</accession>